<gene>
    <name evidence="1" type="ORF">NA736_08560</name>
</gene>
<proteinExistence type="predicted"/>
<keyword evidence="2" id="KW-1185">Reference proteome</keyword>
<reference evidence="1 2" key="1">
    <citation type="submission" date="2022-05" db="EMBL/GenBank/DDBJ databases">
        <title>Whole genome sequences of Escherichia coli of fish isolates collected from Assam, India.</title>
        <authorList>
            <person name="Sudha S."/>
            <person name="Muneeb K.H."/>
            <person name="Rakshit O."/>
            <person name="Mendem S.K."/>
            <person name="Raisen C."/>
            <person name="Holmes M.A."/>
            <person name="Shome B.R."/>
            <person name="Sivaraman G.K."/>
        </authorList>
    </citation>
    <scope>NUCLEOTIDE SEQUENCE [LARGE SCALE GENOMIC DNA]</scope>
    <source>
        <strain evidence="1 2">278</strain>
    </source>
</reference>
<comment type="caution">
    <text evidence="1">The sequence shown here is derived from an EMBL/GenBank/DDBJ whole genome shotgun (WGS) entry which is preliminary data.</text>
</comment>
<sequence length="272" mass="31727">MEFFIKGKSNICDIIKNEILNTKSDTKALTNIKRAIVSLHNESVAGYTQPEKNTLNVLNYVETDRSLLENIHSIYNPLSINKECINSMINIHQKQKVKNIDAIVQYSRVLENIEKYKLNKFIENNEIIKKYPKLLNIIVQTNNEIKKVIDTIRIYFQACIEELEKRNEDIPIVEKKAEYNKQELILSREIINNYLLKPHQVGENVIKRDITKVIVFNKKQDNVIQDLKLMVSDYIPILDEENKPKSHLSSEILSDIITKQIAQLTKINADFF</sequence>
<dbReference type="EMBL" id="JAMZOO010000002">
    <property type="protein sequence ID" value="MEB6857076.1"/>
    <property type="molecule type" value="Genomic_DNA"/>
</dbReference>
<name>A0ABU6EDC5_9GAMM</name>
<dbReference type="Proteomes" id="UP001332939">
    <property type="component" value="Unassembled WGS sequence"/>
</dbReference>
<accession>A0ABU6EDC5</accession>
<dbReference type="RefSeq" id="WP_325934391.1">
    <property type="nucleotide sequence ID" value="NZ_JAMZOO010000002.1"/>
</dbReference>
<evidence type="ECO:0000313" key="1">
    <source>
        <dbReference type="EMBL" id="MEB6857076.1"/>
    </source>
</evidence>
<evidence type="ECO:0000313" key="2">
    <source>
        <dbReference type="Proteomes" id="UP001332939"/>
    </source>
</evidence>
<organism evidence="1 2">
    <name type="scientific">Proteus cibi</name>
    <dbReference type="NCBI Taxonomy" id="2050966"/>
    <lineage>
        <taxon>Bacteria</taxon>
        <taxon>Pseudomonadati</taxon>
        <taxon>Pseudomonadota</taxon>
        <taxon>Gammaproteobacteria</taxon>
        <taxon>Enterobacterales</taxon>
        <taxon>Morganellaceae</taxon>
        <taxon>Proteus</taxon>
    </lineage>
</organism>
<protein>
    <submittedName>
        <fullName evidence="1">Uncharacterized protein</fullName>
    </submittedName>
</protein>